<keyword evidence="4" id="KW-1185">Reference proteome</keyword>
<gene>
    <name evidence="3" type="ORF">HGP28_17330</name>
</gene>
<evidence type="ECO:0000313" key="4">
    <source>
        <dbReference type="Proteomes" id="UP000535589"/>
    </source>
</evidence>
<accession>A0A7X8TTM6</accession>
<dbReference type="PANTHER" id="PTHR35149:SF1">
    <property type="entry name" value="DUF5655 DOMAIN-CONTAINING PROTEIN"/>
    <property type="match status" value="1"/>
</dbReference>
<sequence length="582" mass="68004">MDNGEKTLSGLFDGRTIFNIPEYQRAYAWSEVQLTEFLDDLHNQKLGRSYFLGTVLFEEKGLESNYKIIDIVDGQQRLTTIIIFMTCLIEKLTLLSSSVEEKDELELLYETYVKHRRQFKLRALEEDNDFFHSYILGNKDGKPFIRTPAQRRLHNAKQFFTSKLNLLDKSALQTLKTKLDEHSRVLVYSVQDTAEATLIFETTNDRGKGLTNLEKIKSFMMYRSYVASEDVPEELLKKIRTRFSDIYKEYEQFSSKIDEDSILQYHYICHEKWSGKEYQQHVQGIKSHVNQMISSGDNTSALSYVNDYTQDLKETFYTVHEIIKSEKIEMKELMILNRMGNFWPLLIKTYKFDKSENKVDFSKVVKILVNFSFRIYAVNQNRGNTGQSKLFSLAKHFGGNFEKLNDTLIAIIKKYCDDKSFRTNLSYPDLYEWIYGKDLNYFFWKYENHLRTMVQPKASPMSEQELVSDSSKLKLSIEHIAAQNPRKVVVNDISILPEVDDEFEEQFLHSLGNLTIDPLSANASKGNLDFDCKNSGYFLKAPFKAQNELESFLEEGCWTRGSISRRQQVLIDFALQAWCLEH</sequence>
<reference evidence="3 4" key="1">
    <citation type="submission" date="2020-04" db="EMBL/GenBank/DDBJ databases">
        <title>Vibrio sp. SM6, a novel species isolated from seawater.</title>
        <authorList>
            <person name="Wang X."/>
        </authorList>
    </citation>
    <scope>NUCLEOTIDE SEQUENCE [LARGE SCALE GENOMIC DNA]</scope>
    <source>
        <strain evidence="3 4">SM6</strain>
    </source>
</reference>
<name>A0A7X8TTM6_9VIBR</name>
<dbReference type="Proteomes" id="UP000535589">
    <property type="component" value="Unassembled WGS sequence"/>
</dbReference>
<dbReference type="AlphaFoldDB" id="A0A7X8TTM6"/>
<feature type="domain" description="GmrSD restriction endonucleases N-terminal" evidence="1">
    <location>
        <begin position="9"/>
        <end position="220"/>
    </location>
</feature>
<organism evidence="3 4">
    <name type="scientific">Vibrio agarilyticus</name>
    <dbReference type="NCBI Taxonomy" id="2726741"/>
    <lineage>
        <taxon>Bacteria</taxon>
        <taxon>Pseudomonadati</taxon>
        <taxon>Pseudomonadota</taxon>
        <taxon>Gammaproteobacteria</taxon>
        <taxon>Vibrionales</taxon>
        <taxon>Vibrionaceae</taxon>
        <taxon>Vibrio</taxon>
    </lineage>
</organism>
<dbReference type="InterPro" id="IPR011089">
    <property type="entry name" value="GmrSD_C"/>
</dbReference>
<feature type="domain" description="GmrSD restriction endonucleases C-terminal" evidence="2">
    <location>
        <begin position="417"/>
        <end position="572"/>
    </location>
</feature>
<comment type="caution">
    <text evidence="3">The sequence shown here is derived from an EMBL/GenBank/DDBJ whole genome shotgun (WGS) entry which is preliminary data.</text>
</comment>
<evidence type="ECO:0000259" key="2">
    <source>
        <dbReference type="Pfam" id="PF07510"/>
    </source>
</evidence>
<dbReference type="Pfam" id="PF03235">
    <property type="entry name" value="GmrSD_N"/>
    <property type="match status" value="1"/>
</dbReference>
<dbReference type="PANTHER" id="PTHR35149">
    <property type="entry name" value="SLL5132 PROTEIN"/>
    <property type="match status" value="1"/>
</dbReference>
<dbReference type="RefSeq" id="WP_168837720.1">
    <property type="nucleotide sequence ID" value="NZ_JABAIK010000025.1"/>
</dbReference>
<dbReference type="InterPro" id="IPR004919">
    <property type="entry name" value="GmrSD_N"/>
</dbReference>
<protein>
    <submittedName>
        <fullName evidence="3">DUF262 domain-containing protein</fullName>
    </submittedName>
</protein>
<evidence type="ECO:0000313" key="3">
    <source>
        <dbReference type="EMBL" id="NLS14624.1"/>
    </source>
</evidence>
<dbReference type="EMBL" id="JABAIK010000025">
    <property type="protein sequence ID" value="NLS14624.1"/>
    <property type="molecule type" value="Genomic_DNA"/>
</dbReference>
<proteinExistence type="predicted"/>
<dbReference type="Pfam" id="PF07510">
    <property type="entry name" value="GmrSD_C"/>
    <property type="match status" value="1"/>
</dbReference>
<evidence type="ECO:0000259" key="1">
    <source>
        <dbReference type="Pfam" id="PF03235"/>
    </source>
</evidence>